<accession>A0A165NDG9</accession>
<evidence type="ECO:0008006" key="3">
    <source>
        <dbReference type="Google" id="ProtNLM"/>
    </source>
</evidence>
<sequence length="56" mass="6316">MATLPPELCDRVIDFAHDDYRTLRACSLVCADWLPGSRHHLFSSLAVFQDADDVPK</sequence>
<feature type="non-terminal residue" evidence="1">
    <location>
        <position position="56"/>
    </location>
</feature>
<dbReference type="AlphaFoldDB" id="A0A165NDG9"/>
<evidence type="ECO:0000313" key="2">
    <source>
        <dbReference type="Proteomes" id="UP000077266"/>
    </source>
</evidence>
<protein>
    <recommendedName>
        <fullName evidence="3">F-box domain-containing protein</fullName>
    </recommendedName>
</protein>
<dbReference type="Proteomes" id="UP000077266">
    <property type="component" value="Unassembled WGS sequence"/>
</dbReference>
<evidence type="ECO:0000313" key="1">
    <source>
        <dbReference type="EMBL" id="KZW00589.1"/>
    </source>
</evidence>
<keyword evidence="2" id="KW-1185">Reference proteome</keyword>
<proteinExistence type="predicted"/>
<reference evidence="1 2" key="1">
    <citation type="journal article" date="2016" name="Mol. Biol. Evol.">
        <title>Comparative Genomics of Early-Diverging Mushroom-Forming Fungi Provides Insights into the Origins of Lignocellulose Decay Capabilities.</title>
        <authorList>
            <person name="Nagy L.G."/>
            <person name="Riley R."/>
            <person name="Tritt A."/>
            <person name="Adam C."/>
            <person name="Daum C."/>
            <person name="Floudas D."/>
            <person name="Sun H."/>
            <person name="Yadav J.S."/>
            <person name="Pangilinan J."/>
            <person name="Larsson K.H."/>
            <person name="Matsuura K."/>
            <person name="Barry K."/>
            <person name="Labutti K."/>
            <person name="Kuo R."/>
            <person name="Ohm R.A."/>
            <person name="Bhattacharya S.S."/>
            <person name="Shirouzu T."/>
            <person name="Yoshinaga Y."/>
            <person name="Martin F.M."/>
            <person name="Grigoriev I.V."/>
            <person name="Hibbett D.S."/>
        </authorList>
    </citation>
    <scope>NUCLEOTIDE SEQUENCE [LARGE SCALE GENOMIC DNA]</scope>
    <source>
        <strain evidence="1 2">HHB12029</strain>
    </source>
</reference>
<dbReference type="InParanoid" id="A0A165NDG9"/>
<dbReference type="EMBL" id="KV425900">
    <property type="protein sequence ID" value="KZW00589.1"/>
    <property type="molecule type" value="Genomic_DNA"/>
</dbReference>
<dbReference type="STRING" id="1314781.A0A165NDG9"/>
<gene>
    <name evidence="1" type="ORF">EXIGLDRAFT_604304</name>
</gene>
<organism evidence="1 2">
    <name type="scientific">Exidia glandulosa HHB12029</name>
    <dbReference type="NCBI Taxonomy" id="1314781"/>
    <lineage>
        <taxon>Eukaryota</taxon>
        <taxon>Fungi</taxon>
        <taxon>Dikarya</taxon>
        <taxon>Basidiomycota</taxon>
        <taxon>Agaricomycotina</taxon>
        <taxon>Agaricomycetes</taxon>
        <taxon>Auriculariales</taxon>
        <taxon>Exidiaceae</taxon>
        <taxon>Exidia</taxon>
    </lineage>
</organism>
<name>A0A165NDG9_EXIGL</name>
<dbReference type="OrthoDB" id="2788229at2759"/>